<evidence type="ECO:0000256" key="14">
    <source>
        <dbReference type="ARBA" id="ARBA00023128"/>
    </source>
</evidence>
<dbReference type="InterPro" id="IPR001750">
    <property type="entry name" value="ND/Mrp_TM"/>
</dbReference>
<feature type="transmembrane region" description="Helical" evidence="17">
    <location>
        <begin position="20"/>
        <end position="41"/>
    </location>
</feature>
<dbReference type="PANTHER" id="PTHR43507:SF20">
    <property type="entry name" value="NADH-UBIQUINONE OXIDOREDUCTASE CHAIN 4"/>
    <property type="match status" value="1"/>
</dbReference>
<feature type="domain" description="NADH:quinone oxidoreductase/Mrp antiporter transmembrane" evidence="18">
    <location>
        <begin position="107"/>
        <end position="389"/>
    </location>
</feature>
<comment type="function">
    <text evidence="17">Core subunit of the mitochondrial membrane respiratory chain NADH dehydrogenase (Complex I) which catalyzes electron transfer from NADH through the respiratory chain, using ubiquinone as an electron acceptor. Essential for the catalytic activity and assembly of complex I.</text>
</comment>
<protein>
    <recommendedName>
        <fullName evidence="5 17">NADH-ubiquinone oxidoreductase chain 4</fullName>
        <ecNumber evidence="4 17">7.1.1.2</ecNumber>
    </recommendedName>
</protein>
<feature type="transmembrane region" description="Helical" evidence="17">
    <location>
        <begin position="216"/>
        <end position="236"/>
    </location>
</feature>
<comment type="function">
    <text evidence="1">Core subunit of the mitochondrial membrane respiratory chain NADH dehydrogenase (Complex I) that is believed to belong to the minimal assembly required for catalysis. Complex I functions in the transfer of electrons from NADH to the respiratory chain. The immediate electron acceptor for the enzyme is believed to be ubiquinone.</text>
</comment>
<feature type="transmembrane region" description="Helical" evidence="17">
    <location>
        <begin position="422"/>
        <end position="442"/>
    </location>
</feature>
<feature type="transmembrane region" description="Helical" evidence="17">
    <location>
        <begin position="383"/>
        <end position="402"/>
    </location>
</feature>
<evidence type="ECO:0000256" key="3">
    <source>
        <dbReference type="ARBA" id="ARBA00009025"/>
    </source>
</evidence>
<keyword evidence="10 17" id="KW-0249">Electron transport</keyword>
<evidence type="ECO:0000256" key="1">
    <source>
        <dbReference type="ARBA" id="ARBA00003257"/>
    </source>
</evidence>
<keyword evidence="11 17" id="KW-1133">Transmembrane helix</keyword>
<geneLocation type="mitochondrion" evidence="20"/>
<keyword evidence="7 17" id="KW-0679">Respiratory chain</keyword>
<feature type="transmembrane region" description="Helical" evidence="17">
    <location>
        <begin position="61"/>
        <end position="82"/>
    </location>
</feature>
<gene>
    <name evidence="20" type="primary">nad4</name>
</gene>
<keyword evidence="8 17" id="KW-0812">Transmembrane</keyword>
<dbReference type="EMBL" id="MG923499">
    <property type="protein sequence ID" value="AZL93291.1"/>
    <property type="molecule type" value="Genomic_DNA"/>
</dbReference>
<evidence type="ECO:0000256" key="9">
    <source>
        <dbReference type="ARBA" id="ARBA00022967"/>
    </source>
</evidence>
<feature type="transmembrane region" description="Helical" evidence="17">
    <location>
        <begin position="144"/>
        <end position="163"/>
    </location>
</feature>
<evidence type="ECO:0000256" key="6">
    <source>
        <dbReference type="ARBA" id="ARBA00022448"/>
    </source>
</evidence>
<feature type="domain" description="NADH:ubiquinone oxidoreductase chain 4 N-terminal" evidence="19">
    <location>
        <begin position="2"/>
        <end position="103"/>
    </location>
</feature>
<comment type="catalytic activity">
    <reaction evidence="16 17">
        <text>a ubiquinone + NADH + 5 H(+)(in) = a ubiquinol + NAD(+) + 4 H(+)(out)</text>
        <dbReference type="Rhea" id="RHEA:29091"/>
        <dbReference type="Rhea" id="RHEA-COMP:9565"/>
        <dbReference type="Rhea" id="RHEA-COMP:9566"/>
        <dbReference type="ChEBI" id="CHEBI:15378"/>
        <dbReference type="ChEBI" id="CHEBI:16389"/>
        <dbReference type="ChEBI" id="CHEBI:17976"/>
        <dbReference type="ChEBI" id="CHEBI:57540"/>
        <dbReference type="ChEBI" id="CHEBI:57945"/>
        <dbReference type="EC" id="7.1.1.2"/>
    </reaction>
</comment>
<evidence type="ECO:0000256" key="10">
    <source>
        <dbReference type="ARBA" id="ARBA00022982"/>
    </source>
</evidence>
<proteinExistence type="inferred from homology"/>
<dbReference type="InterPro" id="IPR000260">
    <property type="entry name" value="NADH4_N"/>
</dbReference>
<evidence type="ECO:0000256" key="13">
    <source>
        <dbReference type="ARBA" id="ARBA00023075"/>
    </source>
</evidence>
<feature type="transmembrane region" description="Helical" evidence="17">
    <location>
        <begin position="299"/>
        <end position="318"/>
    </location>
</feature>
<evidence type="ECO:0000256" key="7">
    <source>
        <dbReference type="ARBA" id="ARBA00022660"/>
    </source>
</evidence>
<dbReference type="Pfam" id="PF00361">
    <property type="entry name" value="Proton_antipo_M"/>
    <property type="match status" value="1"/>
</dbReference>
<dbReference type="GO" id="GO:0031966">
    <property type="term" value="C:mitochondrial membrane"/>
    <property type="evidence" value="ECO:0007669"/>
    <property type="project" value="UniProtKB-SubCell"/>
</dbReference>
<dbReference type="GO" id="GO:0003954">
    <property type="term" value="F:NADH dehydrogenase activity"/>
    <property type="evidence" value="ECO:0007669"/>
    <property type="project" value="TreeGrafter"/>
</dbReference>
<dbReference type="GO" id="GO:0008137">
    <property type="term" value="F:NADH dehydrogenase (ubiquinone) activity"/>
    <property type="evidence" value="ECO:0007669"/>
    <property type="project" value="UniProtKB-UniRule"/>
</dbReference>
<evidence type="ECO:0000256" key="5">
    <source>
        <dbReference type="ARBA" id="ARBA00021006"/>
    </source>
</evidence>
<dbReference type="EC" id="7.1.1.2" evidence="4 17"/>
<dbReference type="Pfam" id="PF01059">
    <property type="entry name" value="Oxidored_q5_N"/>
    <property type="match status" value="1"/>
</dbReference>
<keyword evidence="15 17" id="KW-0472">Membrane</keyword>
<dbReference type="PANTHER" id="PTHR43507">
    <property type="entry name" value="NADH-UBIQUINONE OXIDOREDUCTASE CHAIN 4"/>
    <property type="match status" value="1"/>
</dbReference>
<accession>A0A3Q8UA51</accession>
<keyword evidence="14 17" id="KW-0496">Mitochondrion</keyword>
<evidence type="ECO:0000256" key="4">
    <source>
        <dbReference type="ARBA" id="ARBA00012944"/>
    </source>
</evidence>
<reference evidence="20" key="1">
    <citation type="journal article" date="2018" name="Mol. Phylogenet. Evol.">
        <title>Mitochondrial phylogenomics of the Hymenoptera.</title>
        <authorList>
            <person name="Tang P."/>
            <person name="Zhu J.C."/>
            <person name="Zheng B.Y."/>
            <person name="Wei S.J."/>
            <person name="Sharkey M."/>
            <person name="Chen X.X."/>
            <person name="Vogler A.P."/>
        </authorList>
    </citation>
    <scope>NUCLEOTIDE SEQUENCE</scope>
</reference>
<feature type="transmembrane region" description="Helical" evidence="17">
    <location>
        <begin position="183"/>
        <end position="204"/>
    </location>
</feature>
<comment type="similarity">
    <text evidence="3 17">Belongs to the complex I subunit 4 family.</text>
</comment>
<keyword evidence="12 17" id="KW-0520">NAD</keyword>
<evidence type="ECO:0000256" key="8">
    <source>
        <dbReference type="ARBA" id="ARBA00022692"/>
    </source>
</evidence>
<keyword evidence="13 17" id="KW-0830">Ubiquinone</keyword>
<dbReference type="InterPro" id="IPR003918">
    <property type="entry name" value="NADH_UbQ_OxRdtase"/>
</dbReference>
<dbReference type="GO" id="GO:0015990">
    <property type="term" value="P:electron transport coupled proton transport"/>
    <property type="evidence" value="ECO:0007669"/>
    <property type="project" value="TreeGrafter"/>
</dbReference>
<sequence length="443" mass="52674">MMKLIMMILFTYTKINKYYIQLYMNMYMYLIFFLFIIKFPLNFNNYFVSLYYIFGMDFYSWGLMLLSIWIIILMLMSSNVFLLKNNYKYYKNLIFWMLMFLLMCFFSMNFFLFYFFFESSLIPVFMLIMGWGNQVERIQAGFYMMLYTLFGSMPLFLMIMFIYKNYLTMDFNLVYLNKVSIYNYVGLILGFLIKLPMFFFHLWLPKAHVEAPIVGSMILAGVMLKLGSYGLMRVFLLMKELCLNFNKFIMILSLMGGLISSLICLIQIDLKMLIAYSSVVHMSILLSGLMTLFNMGYYGGLLMMISHGLCSSGLFFLLNINYERLNSRSLYLNKGMINLMPSLTLMWFLMSSSNLSFPFSLNLFSEFFLLSSLLMWSISLMMMLILLIFFSSCYSLYLYSYSQHGKLSNLNLYFMSVKVNDFMIILMHWIPLNLIFILMYMFI</sequence>
<organism evidence="20">
    <name type="scientific">Hyposoter sp. ZJUH_2016018</name>
    <dbReference type="NCBI Taxonomy" id="2491160"/>
    <lineage>
        <taxon>Eukaryota</taxon>
        <taxon>Metazoa</taxon>
        <taxon>Ecdysozoa</taxon>
        <taxon>Arthropoda</taxon>
        <taxon>Hexapoda</taxon>
        <taxon>Insecta</taxon>
        <taxon>Pterygota</taxon>
        <taxon>Neoptera</taxon>
        <taxon>Endopterygota</taxon>
        <taxon>Hymenoptera</taxon>
        <taxon>Apocrita</taxon>
        <taxon>Ichneumonoidea</taxon>
        <taxon>Ichneumonidae</taxon>
        <taxon>Campopleginae</taxon>
        <taxon>Dusona group</taxon>
        <taxon>Hyposoter</taxon>
    </lineage>
</organism>
<feature type="transmembrane region" description="Helical" evidence="17">
    <location>
        <begin position="89"/>
        <end position="108"/>
    </location>
</feature>
<keyword evidence="9" id="KW-1278">Translocase</keyword>
<dbReference type="PRINTS" id="PR01437">
    <property type="entry name" value="NUOXDRDTASE4"/>
</dbReference>
<evidence type="ECO:0000256" key="12">
    <source>
        <dbReference type="ARBA" id="ARBA00023027"/>
    </source>
</evidence>
<evidence type="ECO:0000256" key="16">
    <source>
        <dbReference type="ARBA" id="ARBA00049551"/>
    </source>
</evidence>
<keyword evidence="6 17" id="KW-0813">Transport</keyword>
<evidence type="ECO:0000256" key="11">
    <source>
        <dbReference type="ARBA" id="ARBA00022989"/>
    </source>
</evidence>
<evidence type="ECO:0000313" key="20">
    <source>
        <dbReference type="EMBL" id="AZL93291.1"/>
    </source>
</evidence>
<dbReference type="AlphaFoldDB" id="A0A3Q8UA51"/>
<dbReference type="GO" id="GO:0048039">
    <property type="term" value="F:ubiquinone binding"/>
    <property type="evidence" value="ECO:0007669"/>
    <property type="project" value="TreeGrafter"/>
</dbReference>
<evidence type="ECO:0000256" key="2">
    <source>
        <dbReference type="ARBA" id="ARBA00004225"/>
    </source>
</evidence>
<name>A0A3Q8UA51_9HYME</name>
<comment type="subcellular location">
    <subcellularLocation>
        <location evidence="2 17">Mitochondrion membrane</location>
        <topology evidence="2 17">Multi-pass membrane protein</topology>
    </subcellularLocation>
</comment>
<evidence type="ECO:0000256" key="17">
    <source>
        <dbReference type="RuleBase" id="RU003297"/>
    </source>
</evidence>
<feature type="transmembrane region" description="Helical" evidence="17">
    <location>
        <begin position="248"/>
        <end position="266"/>
    </location>
</feature>
<evidence type="ECO:0000259" key="18">
    <source>
        <dbReference type="Pfam" id="PF00361"/>
    </source>
</evidence>
<evidence type="ECO:0000259" key="19">
    <source>
        <dbReference type="Pfam" id="PF01059"/>
    </source>
</evidence>
<dbReference type="GO" id="GO:0042773">
    <property type="term" value="P:ATP synthesis coupled electron transport"/>
    <property type="evidence" value="ECO:0007669"/>
    <property type="project" value="InterPro"/>
</dbReference>
<evidence type="ECO:0000256" key="15">
    <source>
        <dbReference type="ARBA" id="ARBA00023136"/>
    </source>
</evidence>